<dbReference type="EMBL" id="CM042890">
    <property type="protein sequence ID" value="KAI4311231.1"/>
    <property type="molecule type" value="Genomic_DNA"/>
</dbReference>
<evidence type="ECO:0000313" key="1">
    <source>
        <dbReference type="EMBL" id="KAI4311231.1"/>
    </source>
</evidence>
<name>A0ACB9LIR6_9MYRT</name>
<gene>
    <name evidence="1" type="ORF">MLD38_036141</name>
</gene>
<protein>
    <submittedName>
        <fullName evidence="1">Uncharacterized protein</fullName>
    </submittedName>
</protein>
<evidence type="ECO:0000313" key="2">
    <source>
        <dbReference type="Proteomes" id="UP001057402"/>
    </source>
</evidence>
<reference evidence="2" key="1">
    <citation type="journal article" date="2023" name="Front. Plant Sci.">
        <title>Chromosomal-level genome assembly of Melastoma candidum provides insights into trichome evolution.</title>
        <authorList>
            <person name="Zhong Y."/>
            <person name="Wu W."/>
            <person name="Sun C."/>
            <person name="Zou P."/>
            <person name="Liu Y."/>
            <person name="Dai S."/>
            <person name="Zhou R."/>
        </authorList>
    </citation>
    <scope>NUCLEOTIDE SEQUENCE [LARGE SCALE GENOMIC DNA]</scope>
</reference>
<accession>A0ACB9LIR6</accession>
<comment type="caution">
    <text evidence="1">The sequence shown here is derived from an EMBL/GenBank/DDBJ whole genome shotgun (WGS) entry which is preliminary data.</text>
</comment>
<proteinExistence type="predicted"/>
<dbReference type="Proteomes" id="UP001057402">
    <property type="component" value="Chromosome 11"/>
</dbReference>
<keyword evidence="2" id="KW-1185">Reference proteome</keyword>
<sequence>MSGPECCSNPPSLNPTSVVGHVEEVSGFKAYVTGSAYSNQAVLLVSDVYGYEAANLRKLADKVTAARFYVVIPDFFHGDPYDPQNAERPLPVWIKDHGPDKGFEDAKRILESLKSKGILTVGAAGFCWGAKVVVELSKLGLIQAAVLLHPTFVTVDDIKRVKIFPKVSHGWTVRYKVEDEFVVKSAEEAHKDAIEWFSKYLKSWNRVLSSL</sequence>
<organism evidence="1 2">
    <name type="scientific">Melastoma candidum</name>
    <dbReference type="NCBI Taxonomy" id="119954"/>
    <lineage>
        <taxon>Eukaryota</taxon>
        <taxon>Viridiplantae</taxon>
        <taxon>Streptophyta</taxon>
        <taxon>Embryophyta</taxon>
        <taxon>Tracheophyta</taxon>
        <taxon>Spermatophyta</taxon>
        <taxon>Magnoliopsida</taxon>
        <taxon>eudicotyledons</taxon>
        <taxon>Gunneridae</taxon>
        <taxon>Pentapetalae</taxon>
        <taxon>rosids</taxon>
        <taxon>malvids</taxon>
        <taxon>Myrtales</taxon>
        <taxon>Melastomataceae</taxon>
        <taxon>Melastomatoideae</taxon>
        <taxon>Melastomateae</taxon>
        <taxon>Melastoma</taxon>
    </lineage>
</organism>